<protein>
    <recommendedName>
        <fullName evidence="3">Tetratricopeptide repeat protein</fullName>
    </recommendedName>
</protein>
<dbReference type="RefSeq" id="WP_206508391.1">
    <property type="nucleotide sequence ID" value="NZ_CP034588.1"/>
</dbReference>
<evidence type="ECO:0000313" key="1">
    <source>
        <dbReference type="EMBL" id="PWK54791.1"/>
    </source>
</evidence>
<sequence length="336" mass="37089">MSMPAIRKKVHSELPSGDPALLNRIAWARRWVERDSSLEYATEAQLKAKAGSGKRSRAEQGLALRTLAWHALWTGHMDTAMQHCLKAEGYLPESQHRDARAGIYALLAVVHYTRGRLDLATCAVDRGLWLLKDMTDGEAAPAQTSLLLARATVQRLGGERARAGITLSRARELAPEEHMPLVEYCTARWLLSDGDMVKAADHAARSVDLASRDGNGVMLSYAHAVQASVHTAEGHPYEARLSFAQARKLGKAAGDLFIDCIVHTGLASVARSEKNTDEAQTLLREAARIAKRENYAVLRKGIALDMAECFETAGDYKAALEQHKLAWRLQDDMRMR</sequence>
<gene>
    <name evidence="1" type="ORF">C8D95_11083</name>
</gene>
<evidence type="ECO:0008006" key="3">
    <source>
        <dbReference type="Google" id="ProtNLM"/>
    </source>
</evidence>
<name>A0A316G1J2_9RHOB</name>
<dbReference type="InterPro" id="IPR011990">
    <property type="entry name" value="TPR-like_helical_dom_sf"/>
</dbReference>
<comment type="caution">
    <text evidence="1">The sequence shown here is derived from an EMBL/GenBank/DDBJ whole genome shotgun (WGS) entry which is preliminary data.</text>
</comment>
<reference evidence="1 2" key="1">
    <citation type="submission" date="2018-05" db="EMBL/GenBank/DDBJ databases">
        <title>Genomic Encyclopedia of Type Strains, Phase IV (KMG-IV): sequencing the most valuable type-strain genomes for metagenomic binning, comparative biology and taxonomic classification.</title>
        <authorList>
            <person name="Goeker M."/>
        </authorList>
    </citation>
    <scope>NUCLEOTIDE SEQUENCE [LARGE SCALE GENOMIC DNA]</scope>
    <source>
        <strain evidence="1 2">DSM 103371</strain>
    </source>
</reference>
<accession>A0A316G1J2</accession>
<proteinExistence type="predicted"/>
<dbReference type="Gene3D" id="1.25.40.10">
    <property type="entry name" value="Tetratricopeptide repeat domain"/>
    <property type="match status" value="1"/>
</dbReference>
<keyword evidence="2" id="KW-1185">Reference proteome</keyword>
<dbReference type="SUPFAM" id="SSF48452">
    <property type="entry name" value="TPR-like"/>
    <property type="match status" value="1"/>
</dbReference>
<evidence type="ECO:0000313" key="2">
    <source>
        <dbReference type="Proteomes" id="UP000245390"/>
    </source>
</evidence>
<dbReference type="AlphaFoldDB" id="A0A316G1J2"/>
<organism evidence="1 2">
    <name type="scientific">Silicimonas algicola</name>
    <dbReference type="NCBI Taxonomy" id="1826607"/>
    <lineage>
        <taxon>Bacteria</taxon>
        <taxon>Pseudomonadati</taxon>
        <taxon>Pseudomonadota</taxon>
        <taxon>Alphaproteobacteria</taxon>
        <taxon>Rhodobacterales</taxon>
        <taxon>Paracoccaceae</taxon>
    </lineage>
</organism>
<dbReference type="EMBL" id="QGGV01000010">
    <property type="protein sequence ID" value="PWK54791.1"/>
    <property type="molecule type" value="Genomic_DNA"/>
</dbReference>
<dbReference type="Proteomes" id="UP000245390">
    <property type="component" value="Unassembled WGS sequence"/>
</dbReference>